<dbReference type="Pfam" id="PF10076">
    <property type="entry name" value="Phage_Mu_Gp48"/>
    <property type="match status" value="1"/>
</dbReference>
<evidence type="ECO:0000313" key="1">
    <source>
        <dbReference type="EMBL" id="SBS30438.1"/>
    </source>
</evidence>
<name>A0A1A8TCG9_9GAMM</name>
<dbReference type="Proteomes" id="UP000092544">
    <property type="component" value="Unassembled WGS sequence"/>
</dbReference>
<reference evidence="1 2" key="1">
    <citation type="submission" date="2016-06" db="EMBL/GenBank/DDBJ databases">
        <authorList>
            <person name="Kjaerup R.B."/>
            <person name="Dalgaard T.S."/>
            <person name="Juul-Madsen H.R."/>
        </authorList>
    </citation>
    <scope>NUCLEOTIDE SEQUENCE [LARGE SCALE GENOMIC DNA]</scope>
    <source>
        <strain evidence="1 2">CECT 8886</strain>
    </source>
</reference>
<proteinExistence type="predicted"/>
<gene>
    <name evidence="1" type="ORF">MSP8886_01814</name>
</gene>
<dbReference type="InterPro" id="IPR018755">
    <property type="entry name" value="Phage_Mu_Gp48"/>
</dbReference>
<accession>A0A1A8TCG9</accession>
<organism evidence="1 2">
    <name type="scientific">Marinomonas spartinae</name>
    <dbReference type="NCBI Taxonomy" id="1792290"/>
    <lineage>
        <taxon>Bacteria</taxon>
        <taxon>Pseudomonadati</taxon>
        <taxon>Pseudomonadota</taxon>
        <taxon>Gammaproteobacteria</taxon>
        <taxon>Oceanospirillales</taxon>
        <taxon>Oceanospirillaceae</taxon>
        <taxon>Marinomonas</taxon>
    </lineage>
</organism>
<dbReference type="EMBL" id="FLOB01000003">
    <property type="protein sequence ID" value="SBS30438.1"/>
    <property type="molecule type" value="Genomic_DNA"/>
</dbReference>
<protein>
    <recommendedName>
        <fullName evidence="3">Phage tail protein (Tail_P2_I)</fullName>
    </recommendedName>
</protein>
<dbReference type="OrthoDB" id="6592844at2"/>
<evidence type="ECO:0008006" key="3">
    <source>
        <dbReference type="Google" id="ProtNLM"/>
    </source>
</evidence>
<evidence type="ECO:0000313" key="2">
    <source>
        <dbReference type="Proteomes" id="UP000092544"/>
    </source>
</evidence>
<dbReference type="STRING" id="1792290.MSP8886_01814"/>
<dbReference type="AlphaFoldDB" id="A0A1A8TCG9"/>
<keyword evidence="2" id="KW-1185">Reference proteome</keyword>
<sequence length="216" mass="24664">MGSRLTNQTAAMNQSLAKQALSEPVSEYQHALLALLPRGNAWAKVPDSQLGKLMAGISEELARVDQRALDVLKESHPSQAYETFAQWEAEYGLPDPCSGVDPSYQERLAALLQSYRMKGSQSREFLIEIAAIMGYQITITEYQTARYGQPYGSLYGGEDWAFTWQINAAQYSPKTRHYGDPWGDRYRTWSNQRLECVFNRLKQAHTHIIFKYIEEK</sequence>
<dbReference type="RefSeq" id="WP_067015236.1">
    <property type="nucleotide sequence ID" value="NZ_FLOB01000003.1"/>
</dbReference>